<protein>
    <submittedName>
        <fullName evidence="1">Uncharacterized protein</fullName>
    </submittedName>
</protein>
<dbReference type="Proteomes" id="UP001177021">
    <property type="component" value="Unassembled WGS sequence"/>
</dbReference>
<sequence>MKSLCTLIIVVIFATTLILSLEVNVAKARTYPSSSSQVSKMLSSFQSLSHKQGSSKSTQQHEVVASLRFIPPSRPNPTQNKLREQNFLLLLLAMATRGVIADKWSMRVLWACAIGSAVSLYMVAVERQKQNRQKMLAQGLNGMDLGETNEDV</sequence>
<dbReference type="EMBL" id="CASHSV030000311">
    <property type="protein sequence ID" value="CAJ2657225.1"/>
    <property type="molecule type" value="Genomic_DNA"/>
</dbReference>
<comment type="caution">
    <text evidence="1">The sequence shown here is derived from an EMBL/GenBank/DDBJ whole genome shotgun (WGS) entry which is preliminary data.</text>
</comment>
<organism evidence="1 2">
    <name type="scientific">Trifolium pratense</name>
    <name type="common">Red clover</name>
    <dbReference type="NCBI Taxonomy" id="57577"/>
    <lineage>
        <taxon>Eukaryota</taxon>
        <taxon>Viridiplantae</taxon>
        <taxon>Streptophyta</taxon>
        <taxon>Embryophyta</taxon>
        <taxon>Tracheophyta</taxon>
        <taxon>Spermatophyta</taxon>
        <taxon>Magnoliopsida</taxon>
        <taxon>eudicotyledons</taxon>
        <taxon>Gunneridae</taxon>
        <taxon>Pentapetalae</taxon>
        <taxon>rosids</taxon>
        <taxon>fabids</taxon>
        <taxon>Fabales</taxon>
        <taxon>Fabaceae</taxon>
        <taxon>Papilionoideae</taxon>
        <taxon>50 kb inversion clade</taxon>
        <taxon>NPAAA clade</taxon>
        <taxon>Hologalegina</taxon>
        <taxon>IRL clade</taxon>
        <taxon>Trifolieae</taxon>
        <taxon>Trifolium</taxon>
    </lineage>
</organism>
<gene>
    <name evidence="1" type="ORF">MILVUS5_LOCUS23838</name>
</gene>
<keyword evidence="2" id="KW-1185">Reference proteome</keyword>
<reference evidence="1" key="1">
    <citation type="submission" date="2023-10" db="EMBL/GenBank/DDBJ databases">
        <authorList>
            <person name="Rodriguez Cubillos JULIANA M."/>
            <person name="De Vega J."/>
        </authorList>
    </citation>
    <scope>NUCLEOTIDE SEQUENCE</scope>
</reference>
<name>A0ACB0KIY3_TRIPR</name>
<accession>A0ACB0KIY3</accession>
<evidence type="ECO:0000313" key="1">
    <source>
        <dbReference type="EMBL" id="CAJ2657225.1"/>
    </source>
</evidence>
<evidence type="ECO:0000313" key="2">
    <source>
        <dbReference type="Proteomes" id="UP001177021"/>
    </source>
</evidence>
<proteinExistence type="predicted"/>